<sequence length="167" mass="17032">MRTARARRSVLGVLGALILALAAVFAAGPAQAASPSPGAAADQRFFAPPAPSDAQAGASLAAASPGISPAVNTQHVPAGGSFSCGNGNFCAAVWDPTTSDWKIFFLFACQRYSVSNWLGGGAYYNQQTGNATASIYGQSGNVLVSAPADGGILHDINWDAVWSIRNC</sequence>
<dbReference type="AlphaFoldDB" id="A0A2P8Q470"/>
<reference evidence="2 3" key="1">
    <citation type="submission" date="2018-03" db="EMBL/GenBank/DDBJ databases">
        <title>Streptomyces dioscori sp. nov., a novel endophytic actinobacterium isolated from bulbil of Dioscorea bulbifera L.</title>
        <authorList>
            <person name="Zhikuan W."/>
        </authorList>
    </citation>
    <scope>NUCLEOTIDE SEQUENCE [LARGE SCALE GENOMIC DNA]</scope>
    <source>
        <strain evidence="2 3">A217</strain>
    </source>
</reference>
<feature type="chain" id="PRO_5015156735" description="Secreted protein" evidence="1">
    <location>
        <begin position="33"/>
        <end position="167"/>
    </location>
</feature>
<name>A0A2P8Q470_9ACTN</name>
<protein>
    <recommendedName>
        <fullName evidence="4">Secreted protein</fullName>
    </recommendedName>
</protein>
<dbReference type="OrthoDB" id="3541237at2"/>
<dbReference type="InterPro" id="IPR006311">
    <property type="entry name" value="TAT_signal"/>
</dbReference>
<proteinExistence type="predicted"/>
<dbReference type="Proteomes" id="UP000240429">
    <property type="component" value="Unassembled WGS sequence"/>
</dbReference>
<keyword evidence="3" id="KW-1185">Reference proteome</keyword>
<evidence type="ECO:0000313" key="3">
    <source>
        <dbReference type="Proteomes" id="UP000240429"/>
    </source>
</evidence>
<keyword evidence="1" id="KW-0732">Signal</keyword>
<dbReference type="EMBL" id="PYBJ01000016">
    <property type="protein sequence ID" value="PSM41049.1"/>
    <property type="molecule type" value="Genomic_DNA"/>
</dbReference>
<comment type="caution">
    <text evidence="2">The sequence shown here is derived from an EMBL/GenBank/DDBJ whole genome shotgun (WGS) entry which is preliminary data.</text>
</comment>
<dbReference type="RefSeq" id="WP_107018854.1">
    <property type="nucleotide sequence ID" value="NZ_KZ679046.1"/>
</dbReference>
<organism evidence="2 3">
    <name type="scientific">Streptomyces dioscori</name>
    <dbReference type="NCBI Taxonomy" id="2109333"/>
    <lineage>
        <taxon>Bacteria</taxon>
        <taxon>Bacillati</taxon>
        <taxon>Actinomycetota</taxon>
        <taxon>Actinomycetes</taxon>
        <taxon>Kitasatosporales</taxon>
        <taxon>Streptomycetaceae</taxon>
        <taxon>Streptomyces</taxon>
        <taxon>Streptomyces aurantiacus group</taxon>
    </lineage>
</organism>
<gene>
    <name evidence="2" type="ORF">C6Y14_23990</name>
</gene>
<evidence type="ECO:0000313" key="2">
    <source>
        <dbReference type="EMBL" id="PSM41049.1"/>
    </source>
</evidence>
<evidence type="ECO:0008006" key="4">
    <source>
        <dbReference type="Google" id="ProtNLM"/>
    </source>
</evidence>
<accession>A0A2P8Q470</accession>
<feature type="signal peptide" evidence="1">
    <location>
        <begin position="1"/>
        <end position="32"/>
    </location>
</feature>
<dbReference type="PROSITE" id="PS51318">
    <property type="entry name" value="TAT"/>
    <property type="match status" value="1"/>
</dbReference>
<evidence type="ECO:0000256" key="1">
    <source>
        <dbReference type="SAM" id="SignalP"/>
    </source>
</evidence>